<evidence type="ECO:0000256" key="1">
    <source>
        <dbReference type="SAM" id="MobiDB-lite"/>
    </source>
</evidence>
<accession>A0A1Y3BD79</accession>
<reference evidence="2 3" key="1">
    <citation type="submission" date="2017-03" db="EMBL/GenBank/DDBJ databases">
        <title>Genome Survey of Euroglyphus maynei.</title>
        <authorList>
            <person name="Arlian L.G."/>
            <person name="Morgan M.S."/>
            <person name="Rider S.D."/>
        </authorList>
    </citation>
    <scope>NUCLEOTIDE SEQUENCE [LARGE SCALE GENOMIC DNA]</scope>
    <source>
        <strain evidence="2">Arlian Lab</strain>
        <tissue evidence="2">Whole body</tissue>
    </source>
</reference>
<gene>
    <name evidence="2" type="ORF">BLA29_014304</name>
</gene>
<feature type="compositionally biased region" description="Low complexity" evidence="1">
    <location>
        <begin position="8"/>
        <end position="18"/>
    </location>
</feature>
<name>A0A1Y3BD79_EURMA</name>
<proteinExistence type="predicted"/>
<feature type="region of interest" description="Disordered" evidence="1">
    <location>
        <begin position="1"/>
        <end position="77"/>
    </location>
</feature>
<feature type="compositionally biased region" description="Polar residues" evidence="1">
    <location>
        <begin position="26"/>
        <end position="46"/>
    </location>
</feature>
<feature type="non-terminal residue" evidence="2">
    <location>
        <position position="77"/>
    </location>
</feature>
<evidence type="ECO:0000313" key="3">
    <source>
        <dbReference type="Proteomes" id="UP000194236"/>
    </source>
</evidence>
<feature type="compositionally biased region" description="Low complexity" evidence="1">
    <location>
        <begin position="61"/>
        <end position="77"/>
    </location>
</feature>
<protein>
    <submittedName>
        <fullName evidence="2">Uncharacterized protein</fullName>
    </submittedName>
</protein>
<comment type="caution">
    <text evidence="2">The sequence shown here is derived from an EMBL/GenBank/DDBJ whole genome shotgun (WGS) entry which is preliminary data.</text>
</comment>
<dbReference type="Proteomes" id="UP000194236">
    <property type="component" value="Unassembled WGS sequence"/>
</dbReference>
<evidence type="ECO:0000313" key="2">
    <source>
        <dbReference type="EMBL" id="OTF78870.1"/>
    </source>
</evidence>
<sequence>MATTTNFDSSLNSNNSSLIRRDSSITSSNRGSFSRTNTLISTSTSVGGHRCSISGGAGANVPTSSVITGGSGSSSTV</sequence>
<dbReference type="EMBL" id="MUJZ01025934">
    <property type="protein sequence ID" value="OTF78870.1"/>
    <property type="molecule type" value="Genomic_DNA"/>
</dbReference>
<dbReference type="AlphaFoldDB" id="A0A1Y3BD79"/>
<organism evidence="2 3">
    <name type="scientific">Euroglyphus maynei</name>
    <name type="common">Mayne's house dust mite</name>
    <dbReference type="NCBI Taxonomy" id="6958"/>
    <lineage>
        <taxon>Eukaryota</taxon>
        <taxon>Metazoa</taxon>
        <taxon>Ecdysozoa</taxon>
        <taxon>Arthropoda</taxon>
        <taxon>Chelicerata</taxon>
        <taxon>Arachnida</taxon>
        <taxon>Acari</taxon>
        <taxon>Acariformes</taxon>
        <taxon>Sarcoptiformes</taxon>
        <taxon>Astigmata</taxon>
        <taxon>Psoroptidia</taxon>
        <taxon>Analgoidea</taxon>
        <taxon>Pyroglyphidae</taxon>
        <taxon>Pyroglyphinae</taxon>
        <taxon>Euroglyphus</taxon>
    </lineage>
</organism>
<keyword evidence="3" id="KW-1185">Reference proteome</keyword>